<evidence type="ECO:0000313" key="3">
    <source>
        <dbReference type="EMBL" id="MCL7046611.1"/>
    </source>
</evidence>
<evidence type="ECO:0000256" key="1">
    <source>
        <dbReference type="SAM" id="SignalP"/>
    </source>
</evidence>
<proteinExistence type="predicted"/>
<feature type="chain" id="PRO_5041425760" description="Bifunctional inhibitor/plant lipid transfer protein/seed storage helical domain-containing protein" evidence="1">
    <location>
        <begin position="22"/>
        <end position="109"/>
    </location>
</feature>
<evidence type="ECO:0000313" key="4">
    <source>
        <dbReference type="Proteomes" id="UP001177140"/>
    </source>
</evidence>
<dbReference type="InterPro" id="IPR016140">
    <property type="entry name" value="Bifunc_inhib/LTP/seed_store"/>
</dbReference>
<dbReference type="PANTHER" id="PTHR33122">
    <property type="entry name" value="LIPID BINDING PROTEIN-RELATED"/>
    <property type="match status" value="1"/>
</dbReference>
<dbReference type="SUPFAM" id="SSF47699">
    <property type="entry name" value="Bifunctional inhibitor/lipid-transfer protein/seed storage 2S albumin"/>
    <property type="match status" value="1"/>
</dbReference>
<dbReference type="AlphaFoldDB" id="A0AA41VSC8"/>
<keyword evidence="4" id="KW-1185">Reference proteome</keyword>
<gene>
    <name evidence="3" type="ORF">MKW94_005618</name>
</gene>
<dbReference type="GO" id="GO:0009627">
    <property type="term" value="P:systemic acquired resistance"/>
    <property type="evidence" value="ECO:0007669"/>
    <property type="project" value="InterPro"/>
</dbReference>
<dbReference type="CDD" id="cd04660">
    <property type="entry name" value="nsLTP_like"/>
    <property type="match status" value="1"/>
</dbReference>
<name>A0AA41VSC8_PAPNU</name>
<dbReference type="InterPro" id="IPR039265">
    <property type="entry name" value="DIR1-like"/>
</dbReference>
<organism evidence="3 4">
    <name type="scientific">Papaver nudicaule</name>
    <name type="common">Iceland poppy</name>
    <dbReference type="NCBI Taxonomy" id="74823"/>
    <lineage>
        <taxon>Eukaryota</taxon>
        <taxon>Viridiplantae</taxon>
        <taxon>Streptophyta</taxon>
        <taxon>Embryophyta</taxon>
        <taxon>Tracheophyta</taxon>
        <taxon>Spermatophyta</taxon>
        <taxon>Magnoliopsida</taxon>
        <taxon>Ranunculales</taxon>
        <taxon>Papaveraceae</taxon>
        <taxon>Papaveroideae</taxon>
        <taxon>Papaver</taxon>
    </lineage>
</organism>
<protein>
    <recommendedName>
        <fullName evidence="2">Bifunctional inhibitor/plant lipid transfer protein/seed storage helical domain-containing protein</fullName>
    </recommendedName>
</protein>
<dbReference type="InterPro" id="IPR044741">
    <property type="entry name" value="NsLTP-like"/>
</dbReference>
<keyword evidence="1" id="KW-0732">Signal</keyword>
<comment type="caution">
    <text evidence="3">The sequence shown here is derived from an EMBL/GenBank/DDBJ whole genome shotgun (WGS) entry which is preliminary data.</text>
</comment>
<dbReference type="EMBL" id="JAJJMA010283473">
    <property type="protein sequence ID" value="MCL7046611.1"/>
    <property type="molecule type" value="Genomic_DNA"/>
</dbReference>
<accession>A0AA41VSC8</accession>
<dbReference type="PANTHER" id="PTHR33122:SF60">
    <property type="entry name" value="LIPID-TRANSFER PROTEIN DIR1-RELATED"/>
    <property type="match status" value="1"/>
</dbReference>
<dbReference type="InterPro" id="IPR036312">
    <property type="entry name" value="Bifun_inhib/LTP/seed_sf"/>
</dbReference>
<dbReference type="SMART" id="SM00499">
    <property type="entry name" value="AAI"/>
    <property type="match status" value="1"/>
</dbReference>
<dbReference type="Gene3D" id="1.10.110.10">
    <property type="entry name" value="Plant lipid-transfer and hydrophobic proteins"/>
    <property type="match status" value="1"/>
</dbReference>
<feature type="signal peptide" evidence="1">
    <location>
        <begin position="1"/>
        <end position="21"/>
    </location>
</feature>
<reference evidence="3" key="1">
    <citation type="submission" date="2022-03" db="EMBL/GenBank/DDBJ databases">
        <title>A functionally conserved STORR gene fusion in Papaver species that diverged 16.8 million years ago.</title>
        <authorList>
            <person name="Catania T."/>
        </authorList>
    </citation>
    <scope>NUCLEOTIDE SEQUENCE</scope>
    <source>
        <strain evidence="3">S-191538</strain>
    </source>
</reference>
<feature type="domain" description="Bifunctional inhibitor/plant lipid transfer protein/seed storage helical" evidence="2">
    <location>
        <begin position="33"/>
        <end position="106"/>
    </location>
</feature>
<dbReference type="Pfam" id="PF14368">
    <property type="entry name" value="LTP_2"/>
    <property type="match status" value="1"/>
</dbReference>
<sequence>MAMKVTMKLAMAMIFIVVVLGNQVVISKGMTLCNLTQDDLITCKPAVSKVDPPIDPTAECCTALKKADFSCLCSYKNSMMLPSFGIDPDRALQLPDKCKIPTTTKCTKK</sequence>
<dbReference type="Proteomes" id="UP001177140">
    <property type="component" value="Unassembled WGS sequence"/>
</dbReference>
<evidence type="ECO:0000259" key="2">
    <source>
        <dbReference type="SMART" id="SM00499"/>
    </source>
</evidence>
<dbReference type="GO" id="GO:0005504">
    <property type="term" value="F:fatty acid binding"/>
    <property type="evidence" value="ECO:0007669"/>
    <property type="project" value="InterPro"/>
</dbReference>